<organism evidence="2 3">
    <name type="scientific">Nocardia coubleae</name>
    <dbReference type="NCBI Taxonomy" id="356147"/>
    <lineage>
        <taxon>Bacteria</taxon>
        <taxon>Bacillati</taxon>
        <taxon>Actinomycetota</taxon>
        <taxon>Actinomycetes</taxon>
        <taxon>Mycobacteriales</taxon>
        <taxon>Nocardiaceae</taxon>
        <taxon>Nocardia</taxon>
    </lineage>
</organism>
<sequence>MNTRTLALAAGAFAVATAVTCGPATAADTTTGSDAVAPLLNELVMSGSGQGVITGSNAITSGTANDPATPGLLCSLSLLAGSSAHNILCEGYIIG</sequence>
<reference evidence="2 3" key="1">
    <citation type="submission" date="2020-04" db="EMBL/GenBank/DDBJ databases">
        <title>MicrobeNet Type strains.</title>
        <authorList>
            <person name="Nicholson A.C."/>
        </authorList>
    </citation>
    <scope>NUCLEOTIDE SEQUENCE [LARGE SCALE GENOMIC DNA]</scope>
    <source>
        <strain evidence="2 3">DSM 44960</strain>
    </source>
</reference>
<dbReference type="AlphaFoldDB" id="A0A846W7B3"/>
<name>A0A846W7B3_9NOCA</name>
<comment type="caution">
    <text evidence="2">The sequence shown here is derived from an EMBL/GenBank/DDBJ whole genome shotgun (WGS) entry which is preliminary data.</text>
</comment>
<feature type="chain" id="PRO_5032465731" evidence="1">
    <location>
        <begin position="27"/>
        <end position="95"/>
    </location>
</feature>
<dbReference type="RefSeq" id="WP_067637460.1">
    <property type="nucleotide sequence ID" value="NZ_JAAXOM010000003.1"/>
</dbReference>
<accession>A0A846W7B3</accession>
<evidence type="ECO:0000256" key="1">
    <source>
        <dbReference type="SAM" id="SignalP"/>
    </source>
</evidence>
<keyword evidence="3" id="KW-1185">Reference proteome</keyword>
<dbReference type="EMBL" id="JAAXOM010000003">
    <property type="protein sequence ID" value="NKX88358.1"/>
    <property type="molecule type" value="Genomic_DNA"/>
</dbReference>
<feature type="signal peptide" evidence="1">
    <location>
        <begin position="1"/>
        <end position="26"/>
    </location>
</feature>
<evidence type="ECO:0000313" key="3">
    <source>
        <dbReference type="Proteomes" id="UP000572007"/>
    </source>
</evidence>
<protein>
    <submittedName>
        <fullName evidence="2">Uncharacterized protein</fullName>
    </submittedName>
</protein>
<dbReference type="Proteomes" id="UP000572007">
    <property type="component" value="Unassembled WGS sequence"/>
</dbReference>
<gene>
    <name evidence="2" type="ORF">HGA10_13675</name>
</gene>
<keyword evidence="1" id="KW-0732">Signal</keyword>
<proteinExistence type="predicted"/>
<evidence type="ECO:0000313" key="2">
    <source>
        <dbReference type="EMBL" id="NKX88358.1"/>
    </source>
</evidence>